<reference evidence="1 2" key="1">
    <citation type="submission" date="2017-03" db="EMBL/GenBank/DDBJ databases">
        <title>Genomes of endolithic fungi from Antarctica.</title>
        <authorList>
            <person name="Coleine C."/>
            <person name="Masonjones S."/>
            <person name="Stajich J.E."/>
        </authorList>
    </citation>
    <scope>NUCLEOTIDE SEQUENCE [LARGE SCALE GENOMIC DNA]</scope>
    <source>
        <strain evidence="1 2">CCFEE 5184</strain>
    </source>
</reference>
<accession>A0A4U0XPJ1</accession>
<dbReference type="Proteomes" id="UP000309340">
    <property type="component" value="Unassembled WGS sequence"/>
</dbReference>
<dbReference type="EMBL" id="NAJQ01000091">
    <property type="protein sequence ID" value="TKA79382.1"/>
    <property type="molecule type" value="Genomic_DNA"/>
</dbReference>
<proteinExistence type="predicted"/>
<protein>
    <submittedName>
        <fullName evidence="1">Uncharacterized protein</fullName>
    </submittedName>
</protein>
<comment type="caution">
    <text evidence="1">The sequence shown here is derived from an EMBL/GenBank/DDBJ whole genome shotgun (WGS) entry which is preliminary data.</text>
</comment>
<keyword evidence="2" id="KW-1185">Reference proteome</keyword>
<sequence>MATFALSATASPIESINPGGSVQPCTTTLFKEPSFAATCTAHAGTVTSTASVDCGGCVLETRYLGLGLQCRHTVTFADIWTATATSCALSTVTPV</sequence>
<organism evidence="1 2">
    <name type="scientific">Friedmanniomyces simplex</name>
    <dbReference type="NCBI Taxonomy" id="329884"/>
    <lineage>
        <taxon>Eukaryota</taxon>
        <taxon>Fungi</taxon>
        <taxon>Dikarya</taxon>
        <taxon>Ascomycota</taxon>
        <taxon>Pezizomycotina</taxon>
        <taxon>Dothideomycetes</taxon>
        <taxon>Dothideomycetidae</taxon>
        <taxon>Mycosphaerellales</taxon>
        <taxon>Teratosphaeriaceae</taxon>
        <taxon>Friedmanniomyces</taxon>
    </lineage>
</organism>
<evidence type="ECO:0000313" key="1">
    <source>
        <dbReference type="EMBL" id="TKA79382.1"/>
    </source>
</evidence>
<dbReference type="OrthoDB" id="3777408at2759"/>
<evidence type="ECO:0000313" key="2">
    <source>
        <dbReference type="Proteomes" id="UP000309340"/>
    </source>
</evidence>
<gene>
    <name evidence="1" type="ORF">B0A55_02846</name>
</gene>
<dbReference type="AlphaFoldDB" id="A0A4U0XPJ1"/>
<name>A0A4U0XPJ1_9PEZI</name>